<sequence length="45" mass="4928">MIAREEIAPTAFTAWTEDGIGGFNGSRKRKGDIKKGMCGEVDQVR</sequence>
<keyword evidence="2" id="KW-1185">Reference proteome</keyword>
<accession>A0A218Z2F5</accession>
<dbReference type="Proteomes" id="UP000242519">
    <property type="component" value="Unassembled WGS sequence"/>
</dbReference>
<dbReference type="EMBL" id="MZNU01000247">
    <property type="protein sequence ID" value="OWP02138.1"/>
    <property type="molecule type" value="Genomic_DNA"/>
</dbReference>
<proteinExistence type="predicted"/>
<dbReference type="InParanoid" id="A0A218Z2F5"/>
<organism evidence="1 2">
    <name type="scientific">Diplocarpon coronariae</name>
    <dbReference type="NCBI Taxonomy" id="2795749"/>
    <lineage>
        <taxon>Eukaryota</taxon>
        <taxon>Fungi</taxon>
        <taxon>Dikarya</taxon>
        <taxon>Ascomycota</taxon>
        <taxon>Pezizomycotina</taxon>
        <taxon>Leotiomycetes</taxon>
        <taxon>Helotiales</taxon>
        <taxon>Drepanopezizaceae</taxon>
        <taxon>Diplocarpon</taxon>
    </lineage>
</organism>
<evidence type="ECO:0000313" key="2">
    <source>
        <dbReference type="Proteomes" id="UP000242519"/>
    </source>
</evidence>
<reference evidence="1 2" key="1">
    <citation type="submission" date="2017-04" db="EMBL/GenBank/DDBJ databases">
        <title>Draft genome sequence of Marssonina coronaria NL1: causal agent of apple blotch.</title>
        <authorList>
            <person name="Cheng Q."/>
        </authorList>
    </citation>
    <scope>NUCLEOTIDE SEQUENCE [LARGE SCALE GENOMIC DNA]</scope>
    <source>
        <strain evidence="1 2">NL1</strain>
    </source>
</reference>
<dbReference type="AlphaFoldDB" id="A0A218Z2F5"/>
<comment type="caution">
    <text evidence="1">The sequence shown here is derived from an EMBL/GenBank/DDBJ whole genome shotgun (WGS) entry which is preliminary data.</text>
</comment>
<evidence type="ECO:0000313" key="1">
    <source>
        <dbReference type="EMBL" id="OWP02138.1"/>
    </source>
</evidence>
<gene>
    <name evidence="1" type="ORF">B2J93_3570</name>
</gene>
<protein>
    <submittedName>
        <fullName evidence="1">Uncharacterized protein</fullName>
    </submittedName>
</protein>
<name>A0A218Z2F5_9HELO</name>